<dbReference type="Proteomes" id="UP001498476">
    <property type="component" value="Unassembled WGS sequence"/>
</dbReference>
<dbReference type="Pfam" id="PF13445">
    <property type="entry name" value="zf-RING_UBOX"/>
    <property type="match status" value="1"/>
</dbReference>
<comment type="caution">
    <text evidence="6">The sequence shown here is derived from an EMBL/GenBank/DDBJ whole genome shotgun (WGS) entry which is preliminary data.</text>
</comment>
<evidence type="ECO:0000256" key="4">
    <source>
        <dbReference type="PROSITE-ProRule" id="PRU00175"/>
    </source>
</evidence>
<keyword evidence="7" id="KW-1185">Reference proteome</keyword>
<sequence>MAHWTGEVQLQTLPGVYTPAFQWREDKGIVHAEETASQGVDNTQGLSPSEECSRVEFAPRQHVSGGPPPTLSPSTEILPGGCALTECGESPLQESFWPNLRRYIRGNTDTERPLKARCPICHEDFSVAGLPDPQTDDAEPSNNDCKITPCGHIFCRECLKEAMKAQTADAARTCPVCRLQLSCRQCGTLAKLATAPRAPSASAVPLTMPEGARFEPLCPRCVSRRRWMERLRRGRWPGDAAEMEPGFVLFLFTTLDALEDARQKPTADAVWAAFGSVLEDEFEGLNRERERFIAKDMRRAVEDGNHWF</sequence>
<dbReference type="EMBL" id="JAZAVJ010000133">
    <property type="protein sequence ID" value="KAK7413306.1"/>
    <property type="molecule type" value="Genomic_DNA"/>
</dbReference>
<dbReference type="Gene3D" id="3.30.40.10">
    <property type="entry name" value="Zinc/RING finger domain, C3HC4 (zinc finger)"/>
    <property type="match status" value="1"/>
</dbReference>
<dbReference type="InterPro" id="IPR017907">
    <property type="entry name" value="Znf_RING_CS"/>
</dbReference>
<evidence type="ECO:0000259" key="5">
    <source>
        <dbReference type="PROSITE" id="PS50089"/>
    </source>
</evidence>
<evidence type="ECO:0000256" key="3">
    <source>
        <dbReference type="ARBA" id="ARBA00022833"/>
    </source>
</evidence>
<evidence type="ECO:0000256" key="1">
    <source>
        <dbReference type="ARBA" id="ARBA00022723"/>
    </source>
</evidence>
<evidence type="ECO:0000313" key="7">
    <source>
        <dbReference type="Proteomes" id="UP001498476"/>
    </source>
</evidence>
<dbReference type="PROSITE" id="PS00518">
    <property type="entry name" value="ZF_RING_1"/>
    <property type="match status" value="1"/>
</dbReference>
<dbReference type="SUPFAM" id="SSF57850">
    <property type="entry name" value="RING/U-box"/>
    <property type="match status" value="1"/>
</dbReference>
<dbReference type="SMART" id="SM00184">
    <property type="entry name" value="RING"/>
    <property type="match status" value="1"/>
</dbReference>
<dbReference type="PANTHER" id="PTHR23041">
    <property type="entry name" value="RING FINGER DOMAIN-CONTAINING"/>
    <property type="match status" value="1"/>
</dbReference>
<keyword evidence="3" id="KW-0862">Zinc</keyword>
<dbReference type="PANTHER" id="PTHR23041:SF78">
    <property type="entry name" value="E3 UBIQUITIN-PROTEIN LIGASE RNF4"/>
    <property type="match status" value="1"/>
</dbReference>
<dbReference type="InterPro" id="IPR001841">
    <property type="entry name" value="Znf_RING"/>
</dbReference>
<dbReference type="PROSITE" id="PS50089">
    <property type="entry name" value="ZF_RING_2"/>
    <property type="match status" value="1"/>
</dbReference>
<protein>
    <recommendedName>
        <fullName evidence="5">RING-type domain-containing protein</fullName>
    </recommendedName>
</protein>
<organism evidence="6 7">
    <name type="scientific">Neonectria punicea</name>
    <dbReference type="NCBI Taxonomy" id="979145"/>
    <lineage>
        <taxon>Eukaryota</taxon>
        <taxon>Fungi</taxon>
        <taxon>Dikarya</taxon>
        <taxon>Ascomycota</taxon>
        <taxon>Pezizomycotina</taxon>
        <taxon>Sordariomycetes</taxon>
        <taxon>Hypocreomycetidae</taxon>
        <taxon>Hypocreales</taxon>
        <taxon>Nectriaceae</taxon>
        <taxon>Neonectria</taxon>
    </lineage>
</organism>
<dbReference type="InterPro" id="IPR047134">
    <property type="entry name" value="RNF4"/>
</dbReference>
<gene>
    <name evidence="6" type="ORF">QQX98_007816</name>
</gene>
<keyword evidence="2 4" id="KW-0863">Zinc-finger</keyword>
<proteinExistence type="predicted"/>
<dbReference type="InterPro" id="IPR013083">
    <property type="entry name" value="Znf_RING/FYVE/PHD"/>
</dbReference>
<accession>A0ABR1GWV2</accession>
<dbReference type="InterPro" id="IPR027370">
    <property type="entry name" value="Znf-RING_euk"/>
</dbReference>
<keyword evidence="1" id="KW-0479">Metal-binding</keyword>
<evidence type="ECO:0000256" key="2">
    <source>
        <dbReference type="ARBA" id="ARBA00022771"/>
    </source>
</evidence>
<reference evidence="6 7" key="1">
    <citation type="journal article" date="2025" name="Microbiol. Resour. Announc.">
        <title>Draft genome sequences for Neonectria magnoliae and Neonectria punicea, canker pathogens of Liriodendron tulipifera and Acer saccharum in West Virginia.</title>
        <authorList>
            <person name="Petronek H.M."/>
            <person name="Kasson M.T."/>
            <person name="Metheny A.M."/>
            <person name="Stauder C.M."/>
            <person name="Lovett B."/>
            <person name="Lynch S.C."/>
            <person name="Garnas J.R."/>
            <person name="Kasson L.R."/>
            <person name="Stajich J.E."/>
        </authorList>
    </citation>
    <scope>NUCLEOTIDE SEQUENCE [LARGE SCALE GENOMIC DNA]</scope>
    <source>
        <strain evidence="6 7">NRRL 64653</strain>
    </source>
</reference>
<evidence type="ECO:0000313" key="6">
    <source>
        <dbReference type="EMBL" id="KAK7413306.1"/>
    </source>
</evidence>
<feature type="domain" description="RING-type" evidence="5">
    <location>
        <begin position="118"/>
        <end position="178"/>
    </location>
</feature>
<name>A0ABR1GWV2_9HYPO</name>